<evidence type="ECO:0000313" key="5">
    <source>
        <dbReference type="EMBL" id="GAA4307937.1"/>
    </source>
</evidence>
<name>A0ABP8FNM8_9BACT</name>
<dbReference type="Gene3D" id="3.40.710.10">
    <property type="entry name" value="DD-peptidase/beta-lactamase superfamily"/>
    <property type="match status" value="1"/>
</dbReference>
<dbReference type="InterPro" id="IPR045155">
    <property type="entry name" value="Beta-lactam_cat"/>
</dbReference>
<comment type="similarity">
    <text evidence="2">Belongs to the class-A beta-lactamase family.</text>
</comment>
<dbReference type="Proteomes" id="UP001501207">
    <property type="component" value="Unassembled WGS sequence"/>
</dbReference>
<evidence type="ECO:0000256" key="2">
    <source>
        <dbReference type="ARBA" id="ARBA00009009"/>
    </source>
</evidence>
<gene>
    <name evidence="5" type="ORF">GCM10023143_14950</name>
</gene>
<evidence type="ECO:0000256" key="3">
    <source>
        <dbReference type="ARBA" id="ARBA00012865"/>
    </source>
</evidence>
<organism evidence="5 6">
    <name type="scientific">Compostibacter hankyongensis</name>
    <dbReference type="NCBI Taxonomy" id="1007089"/>
    <lineage>
        <taxon>Bacteria</taxon>
        <taxon>Pseudomonadati</taxon>
        <taxon>Bacteroidota</taxon>
        <taxon>Chitinophagia</taxon>
        <taxon>Chitinophagales</taxon>
        <taxon>Chitinophagaceae</taxon>
        <taxon>Compostibacter</taxon>
    </lineage>
</organism>
<keyword evidence="6" id="KW-1185">Reference proteome</keyword>
<evidence type="ECO:0000256" key="1">
    <source>
        <dbReference type="ARBA" id="ARBA00001526"/>
    </source>
</evidence>
<dbReference type="EC" id="3.5.2.6" evidence="3"/>
<feature type="domain" description="Beta-lactamase class A catalytic" evidence="4">
    <location>
        <begin position="101"/>
        <end position="316"/>
    </location>
</feature>
<dbReference type="EMBL" id="BAABFN010000002">
    <property type="protein sequence ID" value="GAA4307937.1"/>
    <property type="molecule type" value="Genomic_DNA"/>
</dbReference>
<evidence type="ECO:0000313" key="6">
    <source>
        <dbReference type="Proteomes" id="UP001501207"/>
    </source>
</evidence>
<accession>A0ABP8FNM8</accession>
<comment type="catalytic activity">
    <reaction evidence="1">
        <text>a beta-lactam + H2O = a substituted beta-amino acid</text>
        <dbReference type="Rhea" id="RHEA:20401"/>
        <dbReference type="ChEBI" id="CHEBI:15377"/>
        <dbReference type="ChEBI" id="CHEBI:35627"/>
        <dbReference type="ChEBI" id="CHEBI:140347"/>
        <dbReference type="EC" id="3.5.2.6"/>
    </reaction>
</comment>
<reference evidence="6" key="1">
    <citation type="journal article" date="2019" name="Int. J. Syst. Evol. Microbiol.">
        <title>The Global Catalogue of Microorganisms (GCM) 10K type strain sequencing project: providing services to taxonomists for standard genome sequencing and annotation.</title>
        <authorList>
            <consortium name="The Broad Institute Genomics Platform"/>
            <consortium name="The Broad Institute Genome Sequencing Center for Infectious Disease"/>
            <person name="Wu L."/>
            <person name="Ma J."/>
        </authorList>
    </citation>
    <scope>NUCLEOTIDE SEQUENCE [LARGE SCALE GENOMIC DNA]</scope>
    <source>
        <strain evidence="6">JCM 17664</strain>
    </source>
</reference>
<dbReference type="Pfam" id="PF13354">
    <property type="entry name" value="Beta-lactamase2"/>
    <property type="match status" value="1"/>
</dbReference>
<protein>
    <recommendedName>
        <fullName evidence="3">beta-lactamase</fullName>
        <ecNumber evidence="3">3.5.2.6</ecNumber>
    </recommendedName>
</protein>
<dbReference type="InterPro" id="IPR000871">
    <property type="entry name" value="Beta-lactam_class-A"/>
</dbReference>
<evidence type="ECO:0000259" key="4">
    <source>
        <dbReference type="Pfam" id="PF13354"/>
    </source>
</evidence>
<dbReference type="PANTHER" id="PTHR35333">
    <property type="entry name" value="BETA-LACTAMASE"/>
    <property type="match status" value="1"/>
</dbReference>
<dbReference type="PANTHER" id="PTHR35333:SF3">
    <property type="entry name" value="BETA-LACTAMASE-TYPE TRANSPEPTIDASE FOLD CONTAINING PROTEIN"/>
    <property type="match status" value="1"/>
</dbReference>
<dbReference type="InterPro" id="IPR012338">
    <property type="entry name" value="Beta-lactam/transpept-like"/>
</dbReference>
<comment type="caution">
    <text evidence="5">The sequence shown here is derived from an EMBL/GenBank/DDBJ whole genome shotgun (WGS) entry which is preliminary data.</text>
</comment>
<dbReference type="SUPFAM" id="SSF56601">
    <property type="entry name" value="beta-lactamase/transpeptidase-like"/>
    <property type="match status" value="1"/>
</dbReference>
<sequence length="366" mass="40970">MHASRFRFGRYEAKFGNAAYNGFNPLIGAVHFDDEGNHQIITSSNPQPMYSSISIRRAAGLLTAFLFFLPALPALSQHLRTDKRLQQQLQEWISDFHGTAGIYVHNLRTGRMAAVNADTVFPTASIIKVPILVGIFDQIRQGKLKYHQPLLYRDSLSRGGSGVMGFFKDSTKTDLSTAVSLMIGYSDNTAALWCQGLAGGGTVINQWLAAHGFVHTRVNSRTPGRDSAWRQYGWGQTSPREMATLFTLIREGKAVSPAASERMYRLMTHIYWDEYALSAIPPYIQTASKQGMVDASRSEGVLVNAPHGDYVFYIATKNNRDQSWKPDNEAWQLARKVAAYLWHYYEPRSTWQPASGSDAYREDAGD</sequence>
<proteinExistence type="inferred from homology"/>